<keyword evidence="2" id="KW-1185">Reference proteome</keyword>
<dbReference type="PROSITE" id="PS51257">
    <property type="entry name" value="PROKAR_LIPOPROTEIN"/>
    <property type="match status" value="1"/>
</dbReference>
<proteinExistence type="predicted"/>
<protein>
    <submittedName>
        <fullName evidence="1">DUF4221 domain-containing protein</fullName>
    </submittedName>
</protein>
<sequence length="366" mass="43019">MNRILYLAGLLLLLSCSQHREQNHDERKLSFSYELDTLRVDSQNHLFNLAHNLPMVKLSPDGRYLYFFDDYNYALDKVDMISMKYDLSVPLEKEGPKGVGNSFDFAPKDDGTIQLLTEKALIKIDGSGNLLNASPVLSSIFDVEKEKQFFRYAKISSDQRFLFGLTSSIKQEQYLGWIDLVDSLYHEVLPDSMRYRENLKVDLGRLSLSGMFEPEYLNNRIVLYHDDGIDFYTLDPASRTWVFHDFSPGLIEKRKAGNYPNKGSMEDLPKILEMEKLEINYRRLVYDSKNKRYYRIASKRRENQTRGTVPNQYLLVFSEDFKLIHEEDMSDLPISLHCYFVREGKFWIRNQETEELEFLVFEFSLN</sequence>
<accession>A0ABY6MD23</accession>
<dbReference type="RefSeq" id="WP_264808110.1">
    <property type="nucleotide sequence ID" value="NZ_CP110226.1"/>
</dbReference>
<dbReference type="EMBL" id="CP110226">
    <property type="protein sequence ID" value="UZD21638.1"/>
    <property type="molecule type" value="Genomic_DNA"/>
</dbReference>
<dbReference type="Proteomes" id="UP001163156">
    <property type="component" value="Chromosome"/>
</dbReference>
<reference evidence="1" key="1">
    <citation type="submission" date="2022-10" db="EMBL/GenBank/DDBJ databases">
        <title>Algoriphagus sp. a novel bacteria isolate from halophytes salicornia europaea.</title>
        <authorList>
            <person name="Peng Y."/>
            <person name="Jiang L."/>
            <person name="Lee J."/>
        </authorList>
    </citation>
    <scope>NUCLEOTIDE SEQUENCE</scope>
    <source>
        <strain evidence="1">TR-M5</strain>
    </source>
</reference>
<evidence type="ECO:0000313" key="2">
    <source>
        <dbReference type="Proteomes" id="UP001163156"/>
    </source>
</evidence>
<dbReference type="InterPro" id="IPR025316">
    <property type="entry name" value="DUF4221"/>
</dbReference>
<organism evidence="1 2">
    <name type="scientific">Algoriphagus halophytocola</name>
    <dbReference type="NCBI Taxonomy" id="2991499"/>
    <lineage>
        <taxon>Bacteria</taxon>
        <taxon>Pseudomonadati</taxon>
        <taxon>Bacteroidota</taxon>
        <taxon>Cytophagia</taxon>
        <taxon>Cytophagales</taxon>
        <taxon>Cyclobacteriaceae</taxon>
        <taxon>Algoriphagus</taxon>
    </lineage>
</organism>
<name>A0ABY6MD23_9BACT</name>
<gene>
    <name evidence="1" type="ORF">OM944_13310</name>
</gene>
<dbReference type="Pfam" id="PF13970">
    <property type="entry name" value="DUF4221"/>
    <property type="match status" value="1"/>
</dbReference>
<evidence type="ECO:0000313" key="1">
    <source>
        <dbReference type="EMBL" id="UZD21638.1"/>
    </source>
</evidence>